<dbReference type="OrthoDB" id="9776919at2"/>
<organism evidence="1 2">
    <name type="scientific">Methylobacterium phyllostachyos</name>
    <dbReference type="NCBI Taxonomy" id="582672"/>
    <lineage>
        <taxon>Bacteria</taxon>
        <taxon>Pseudomonadati</taxon>
        <taxon>Pseudomonadota</taxon>
        <taxon>Alphaproteobacteria</taxon>
        <taxon>Hyphomicrobiales</taxon>
        <taxon>Methylobacteriaceae</taxon>
        <taxon>Methylobacterium</taxon>
    </lineage>
</organism>
<dbReference type="Gene3D" id="3.40.50.620">
    <property type="entry name" value="HUPs"/>
    <property type="match status" value="1"/>
</dbReference>
<dbReference type="PANTHER" id="PTHR43169">
    <property type="entry name" value="EXSB FAMILY PROTEIN"/>
    <property type="match status" value="1"/>
</dbReference>
<sequence>MTRQNNLETVLTGLGPVAVAVSGGVDSLTLATLAHRLAPGAALMVHAVSPAVPGEATARVRAEAAREGWDLRVIEAGEFADPAYRANPVNRCFFCKTNLYGAVRQVTDRQILSGANRDDLGEYRPGLDAAREHGVRHPYVEAGFDKAAVRALARDLGLGAVAELPAAPCLSSRVETGIAIEPETLTFIHAVERLVGGALEAGAGSKRAVRCRVRAEGVVVELDPGSLAALDAKDRETLGAGIRDMAPPHLAGLVRFAPYRVGSAFLVQQGEARS</sequence>
<evidence type="ECO:0000313" key="2">
    <source>
        <dbReference type="Proteomes" id="UP000198704"/>
    </source>
</evidence>
<dbReference type="InterPro" id="IPR052188">
    <property type="entry name" value="Ni-pincer_cofactor_biosynth"/>
</dbReference>
<gene>
    <name evidence="1" type="ORF">SAMN05216360_11063</name>
</gene>
<dbReference type="RefSeq" id="WP_091717694.1">
    <property type="nucleotide sequence ID" value="NZ_FNHS01000010.1"/>
</dbReference>
<dbReference type="STRING" id="582672.SAMN05216360_11063"/>
<accession>A0A1H0D8A6</accession>
<dbReference type="Proteomes" id="UP000198704">
    <property type="component" value="Unassembled WGS sequence"/>
</dbReference>
<evidence type="ECO:0008006" key="3">
    <source>
        <dbReference type="Google" id="ProtNLM"/>
    </source>
</evidence>
<dbReference type="EMBL" id="FNHS01000010">
    <property type="protein sequence ID" value="SDN66397.1"/>
    <property type="molecule type" value="Genomic_DNA"/>
</dbReference>
<name>A0A1H0D8A6_9HYPH</name>
<reference evidence="2" key="1">
    <citation type="submission" date="2016-10" db="EMBL/GenBank/DDBJ databases">
        <authorList>
            <person name="Varghese N."/>
            <person name="Submissions S."/>
        </authorList>
    </citation>
    <scope>NUCLEOTIDE SEQUENCE [LARGE SCALE GENOMIC DNA]</scope>
    <source>
        <strain evidence="2">BL47</strain>
    </source>
</reference>
<protein>
    <recommendedName>
        <fullName evidence="3">Adenine nucleotide alpha hydrolase</fullName>
    </recommendedName>
</protein>
<dbReference type="AlphaFoldDB" id="A0A1H0D8A6"/>
<dbReference type="PANTHER" id="PTHR43169:SF2">
    <property type="entry name" value="NAD_GMP SYNTHASE DOMAIN-CONTAINING PROTEIN"/>
    <property type="match status" value="1"/>
</dbReference>
<keyword evidence="2" id="KW-1185">Reference proteome</keyword>
<proteinExistence type="predicted"/>
<dbReference type="SUPFAM" id="SSF52402">
    <property type="entry name" value="Adenine nucleotide alpha hydrolases-like"/>
    <property type="match status" value="1"/>
</dbReference>
<dbReference type="InterPro" id="IPR014729">
    <property type="entry name" value="Rossmann-like_a/b/a_fold"/>
</dbReference>
<evidence type="ECO:0000313" key="1">
    <source>
        <dbReference type="EMBL" id="SDN66397.1"/>
    </source>
</evidence>